<reference evidence="1 2" key="1">
    <citation type="submission" date="2018-07" db="EMBL/GenBank/DDBJ databases">
        <title>The molecular basis for the intramolecular migration of carboxyl group in the catabolism of para-hydroxybenzoate via gentisate.</title>
        <authorList>
            <person name="Zhao H."/>
            <person name="Xu Y."/>
            <person name="Lin S."/>
            <person name="Spain J.C."/>
            <person name="Zhou N.-Y."/>
        </authorList>
    </citation>
    <scope>NUCLEOTIDE SEQUENCE [LARGE SCALE GENOMIC DNA]</scope>
    <source>
        <strain evidence="1 2">PHB-7a</strain>
    </source>
</reference>
<proteinExistence type="predicted"/>
<name>A0ABM6XH39_9BACI</name>
<evidence type="ECO:0000313" key="1">
    <source>
        <dbReference type="EMBL" id="AXN36928.1"/>
    </source>
</evidence>
<dbReference type="RefSeq" id="WP_116820544.1">
    <property type="nucleotide sequence ID" value="NZ_CP030926.1"/>
</dbReference>
<keyword evidence="2" id="KW-1185">Reference proteome</keyword>
<gene>
    <name evidence="1" type="ORF">DTO10_00015</name>
</gene>
<dbReference type="Proteomes" id="UP000260457">
    <property type="component" value="Chromosome"/>
</dbReference>
<sequence>MQKSKNKHSETMDRSETNDSIQYLSNRWSSKINNFLVLCIYEQNNHYHDFNKVFKSHKLEGSTGFLTFKDGLNNKSLLFGRMHIKKMKNCLPS</sequence>
<dbReference type="GeneID" id="95396642"/>
<evidence type="ECO:0000313" key="2">
    <source>
        <dbReference type="Proteomes" id="UP000260457"/>
    </source>
</evidence>
<protein>
    <submittedName>
        <fullName evidence="1">Uncharacterized protein</fullName>
    </submittedName>
</protein>
<dbReference type="EMBL" id="CP030926">
    <property type="protein sequence ID" value="AXN36928.1"/>
    <property type="molecule type" value="Genomic_DNA"/>
</dbReference>
<organism evidence="1 2">
    <name type="scientific">Peribacillus butanolivorans</name>
    <dbReference type="NCBI Taxonomy" id="421767"/>
    <lineage>
        <taxon>Bacteria</taxon>
        <taxon>Bacillati</taxon>
        <taxon>Bacillota</taxon>
        <taxon>Bacilli</taxon>
        <taxon>Bacillales</taxon>
        <taxon>Bacillaceae</taxon>
        <taxon>Peribacillus</taxon>
    </lineage>
</organism>
<accession>A0ABM6XH39</accession>